<feature type="region of interest" description="Disordered" evidence="1">
    <location>
        <begin position="1"/>
        <end position="63"/>
    </location>
</feature>
<reference evidence="2 3" key="1">
    <citation type="journal article" date="2019" name="Sci. Rep.">
        <title>A high-quality genome of Eragrostis curvula grass provides insights into Poaceae evolution and supports new strategies to enhance forage quality.</title>
        <authorList>
            <person name="Carballo J."/>
            <person name="Santos B.A.C.M."/>
            <person name="Zappacosta D."/>
            <person name="Garbus I."/>
            <person name="Selva J.P."/>
            <person name="Gallo C.A."/>
            <person name="Diaz A."/>
            <person name="Albertini E."/>
            <person name="Caccamo M."/>
            <person name="Echenique V."/>
        </authorList>
    </citation>
    <scope>NUCLEOTIDE SEQUENCE [LARGE SCALE GENOMIC DNA]</scope>
    <source>
        <strain evidence="3">cv. Victoria</strain>
        <tissue evidence="2">Leaf</tissue>
    </source>
</reference>
<evidence type="ECO:0000313" key="2">
    <source>
        <dbReference type="EMBL" id="TVU09347.1"/>
    </source>
</evidence>
<keyword evidence="3" id="KW-1185">Reference proteome</keyword>
<name>A0A5J9TDR6_9POAL</name>
<feature type="compositionally biased region" description="Pro residues" evidence="1">
    <location>
        <begin position="36"/>
        <end position="49"/>
    </location>
</feature>
<dbReference type="Gramene" id="TVU09347">
    <property type="protein sequence ID" value="TVU09347"/>
    <property type="gene ID" value="EJB05_42817"/>
</dbReference>
<comment type="caution">
    <text evidence="2">The sequence shown here is derived from an EMBL/GenBank/DDBJ whole genome shotgun (WGS) entry which is preliminary data.</text>
</comment>
<protein>
    <submittedName>
        <fullName evidence="2">Uncharacterized protein</fullName>
    </submittedName>
</protein>
<dbReference type="EMBL" id="RWGY01000039">
    <property type="protein sequence ID" value="TVU09347.1"/>
    <property type="molecule type" value="Genomic_DNA"/>
</dbReference>
<accession>A0A5J9TDR6</accession>
<evidence type="ECO:0000256" key="1">
    <source>
        <dbReference type="SAM" id="MobiDB-lite"/>
    </source>
</evidence>
<feature type="non-terminal residue" evidence="2">
    <location>
        <position position="1"/>
    </location>
</feature>
<sequence>MDVLHSKPPKSQPSPRKNPIIACCPSINCRRRGSILPPPPPPQPRPPIAFPSSPMSNKSDGGNMMKEPHIFRFEECWLKWTESGLDSYGMAQYRRERAIRERRPKYVSPKKMELGRQHIFWLQMPRDHEESGDVVVRAAEQNSSNCLFS</sequence>
<proteinExistence type="predicted"/>
<dbReference type="AlphaFoldDB" id="A0A5J9TDR6"/>
<dbReference type="Proteomes" id="UP000324897">
    <property type="component" value="Chromosome 3"/>
</dbReference>
<organism evidence="2 3">
    <name type="scientific">Eragrostis curvula</name>
    <name type="common">weeping love grass</name>
    <dbReference type="NCBI Taxonomy" id="38414"/>
    <lineage>
        <taxon>Eukaryota</taxon>
        <taxon>Viridiplantae</taxon>
        <taxon>Streptophyta</taxon>
        <taxon>Embryophyta</taxon>
        <taxon>Tracheophyta</taxon>
        <taxon>Spermatophyta</taxon>
        <taxon>Magnoliopsida</taxon>
        <taxon>Liliopsida</taxon>
        <taxon>Poales</taxon>
        <taxon>Poaceae</taxon>
        <taxon>PACMAD clade</taxon>
        <taxon>Chloridoideae</taxon>
        <taxon>Eragrostideae</taxon>
        <taxon>Eragrostidinae</taxon>
        <taxon>Eragrostis</taxon>
    </lineage>
</organism>
<gene>
    <name evidence="2" type="ORF">EJB05_42817</name>
</gene>
<evidence type="ECO:0000313" key="3">
    <source>
        <dbReference type="Proteomes" id="UP000324897"/>
    </source>
</evidence>